<evidence type="ECO:0000256" key="2">
    <source>
        <dbReference type="SAM" id="Phobius"/>
    </source>
</evidence>
<feature type="region of interest" description="Disordered" evidence="1">
    <location>
        <begin position="1"/>
        <end position="52"/>
    </location>
</feature>
<dbReference type="Proteomes" id="UP001558652">
    <property type="component" value="Unassembled WGS sequence"/>
</dbReference>
<comment type="caution">
    <text evidence="3">The sequence shown here is derived from an EMBL/GenBank/DDBJ whole genome shotgun (WGS) entry which is preliminary data.</text>
</comment>
<sequence>MASKRQNMFQKNKTQETTENEEEEKALLSEDAPATSKSDHEEAKEKRSKKILKGIKRKISGALLCQGHPGTSEPAYHGEDPEAGVKKRDLRARLKQVLKVCCFACILILLLVVVFVTCVFFMC</sequence>
<dbReference type="AlphaFoldDB" id="A0ABD0Y8J8"/>
<name>A0ABD0Y8J8_9HEMI</name>
<protein>
    <submittedName>
        <fullName evidence="3">Uncharacterized protein</fullName>
    </submittedName>
</protein>
<evidence type="ECO:0000256" key="1">
    <source>
        <dbReference type="SAM" id="MobiDB-lite"/>
    </source>
</evidence>
<keyword evidence="2" id="KW-0812">Transmembrane</keyword>
<keyword evidence="2" id="KW-1133">Transmembrane helix</keyword>
<evidence type="ECO:0000313" key="3">
    <source>
        <dbReference type="EMBL" id="KAL1123369.1"/>
    </source>
</evidence>
<evidence type="ECO:0000313" key="4">
    <source>
        <dbReference type="Proteomes" id="UP001558652"/>
    </source>
</evidence>
<accession>A0ABD0Y8J8</accession>
<keyword evidence="4" id="KW-1185">Reference proteome</keyword>
<organism evidence="3 4">
    <name type="scientific">Ranatra chinensis</name>
    <dbReference type="NCBI Taxonomy" id="642074"/>
    <lineage>
        <taxon>Eukaryota</taxon>
        <taxon>Metazoa</taxon>
        <taxon>Ecdysozoa</taxon>
        <taxon>Arthropoda</taxon>
        <taxon>Hexapoda</taxon>
        <taxon>Insecta</taxon>
        <taxon>Pterygota</taxon>
        <taxon>Neoptera</taxon>
        <taxon>Paraneoptera</taxon>
        <taxon>Hemiptera</taxon>
        <taxon>Heteroptera</taxon>
        <taxon>Panheteroptera</taxon>
        <taxon>Nepomorpha</taxon>
        <taxon>Nepidae</taxon>
        <taxon>Ranatrinae</taxon>
        <taxon>Ranatra</taxon>
    </lineage>
</organism>
<gene>
    <name evidence="3" type="ORF">AAG570_002454</name>
</gene>
<feature type="transmembrane region" description="Helical" evidence="2">
    <location>
        <begin position="97"/>
        <end position="122"/>
    </location>
</feature>
<keyword evidence="2" id="KW-0472">Membrane</keyword>
<dbReference type="EMBL" id="JBFDAA010000012">
    <property type="protein sequence ID" value="KAL1123369.1"/>
    <property type="molecule type" value="Genomic_DNA"/>
</dbReference>
<reference evidence="3 4" key="1">
    <citation type="submission" date="2024-07" db="EMBL/GenBank/DDBJ databases">
        <title>Chromosome-level genome assembly of the water stick insect Ranatra chinensis (Heteroptera: Nepidae).</title>
        <authorList>
            <person name="Liu X."/>
        </authorList>
    </citation>
    <scope>NUCLEOTIDE SEQUENCE [LARGE SCALE GENOMIC DNA]</scope>
    <source>
        <strain evidence="3">Cailab_2021Rc</strain>
        <tissue evidence="3">Muscle</tissue>
    </source>
</reference>
<proteinExistence type="predicted"/>